<keyword evidence="2" id="KW-0489">Methyltransferase</keyword>
<organism evidence="2 3">
    <name type="scientific">Flavobacterium saccharophilum</name>
    <dbReference type="NCBI Taxonomy" id="29534"/>
    <lineage>
        <taxon>Bacteria</taxon>
        <taxon>Pseudomonadati</taxon>
        <taxon>Bacteroidota</taxon>
        <taxon>Flavobacteriia</taxon>
        <taxon>Flavobacteriales</taxon>
        <taxon>Flavobacteriaceae</taxon>
        <taxon>Flavobacterium</taxon>
    </lineage>
</organism>
<dbReference type="RefSeq" id="WP_208858000.1">
    <property type="nucleotide sequence ID" value="NZ_FRBY01000005.1"/>
</dbReference>
<gene>
    <name evidence="2" type="ORF">SAMN05444366_3690</name>
</gene>
<evidence type="ECO:0000313" key="2">
    <source>
        <dbReference type="EMBL" id="SHM61484.1"/>
    </source>
</evidence>
<proteinExistence type="predicted"/>
<evidence type="ECO:0000313" key="3">
    <source>
        <dbReference type="Proteomes" id="UP000184121"/>
    </source>
</evidence>
<dbReference type="InterPro" id="IPR013217">
    <property type="entry name" value="Methyltransf_12"/>
</dbReference>
<dbReference type="GO" id="GO:0032259">
    <property type="term" value="P:methylation"/>
    <property type="evidence" value="ECO:0007669"/>
    <property type="project" value="UniProtKB-KW"/>
</dbReference>
<dbReference type="Proteomes" id="UP000184121">
    <property type="component" value="Unassembled WGS sequence"/>
</dbReference>
<accession>A0A1M7K8D2</accession>
<dbReference type="Pfam" id="PF08242">
    <property type="entry name" value="Methyltransf_12"/>
    <property type="match status" value="1"/>
</dbReference>
<dbReference type="Gene3D" id="3.40.50.150">
    <property type="entry name" value="Vaccinia Virus protein VP39"/>
    <property type="match status" value="1"/>
</dbReference>
<keyword evidence="2" id="KW-0808">Transferase</keyword>
<keyword evidence="3" id="KW-1185">Reference proteome</keyword>
<protein>
    <submittedName>
        <fullName evidence="2">Methyltransferase domain-containing protein</fullName>
    </submittedName>
</protein>
<evidence type="ECO:0000259" key="1">
    <source>
        <dbReference type="Pfam" id="PF08242"/>
    </source>
</evidence>
<dbReference type="AlphaFoldDB" id="A0A1M7K8D2"/>
<dbReference type="InterPro" id="IPR029063">
    <property type="entry name" value="SAM-dependent_MTases_sf"/>
</dbReference>
<reference evidence="3" key="1">
    <citation type="submission" date="2016-11" db="EMBL/GenBank/DDBJ databases">
        <authorList>
            <person name="Varghese N."/>
            <person name="Submissions S."/>
        </authorList>
    </citation>
    <scope>NUCLEOTIDE SEQUENCE [LARGE SCALE GENOMIC DNA]</scope>
    <source>
        <strain evidence="3">DSM 1811</strain>
    </source>
</reference>
<dbReference type="STRING" id="29534.SAMN05444366_3690"/>
<dbReference type="EMBL" id="FRBY01000005">
    <property type="protein sequence ID" value="SHM61484.1"/>
    <property type="molecule type" value="Genomic_DNA"/>
</dbReference>
<feature type="domain" description="Methyltransferase type 12" evidence="1">
    <location>
        <begin position="54"/>
        <end position="122"/>
    </location>
</feature>
<name>A0A1M7K8D2_9FLAO</name>
<dbReference type="GO" id="GO:0008168">
    <property type="term" value="F:methyltransferase activity"/>
    <property type="evidence" value="ECO:0007669"/>
    <property type="project" value="UniProtKB-KW"/>
</dbReference>
<dbReference type="SUPFAM" id="SSF53335">
    <property type="entry name" value="S-adenosyl-L-methionine-dependent methyltransferases"/>
    <property type="match status" value="1"/>
</dbReference>
<sequence>MNKILNQVSNYYTSKIKEFGTVPQGVDWNSAETQQLRFEVLSNLIPKQEHFSILDFGCGFGSMLDYFNAKYDSFEYIGFDVAEEMIVAALNKFPNQENAKWTTSLPVKKTDYIIASGIFNVKLENTDEDWLTYILETLQKIDESSIKGFSFNVLTKYSDAEYMKEYLYYADPSFLFDYCKKNFSKNVALLHDYNLYEFSIIVRK</sequence>